<feature type="transmembrane region" description="Helical" evidence="1">
    <location>
        <begin position="105"/>
        <end position="124"/>
    </location>
</feature>
<dbReference type="Proteomes" id="UP000287519">
    <property type="component" value="Unassembled WGS sequence"/>
</dbReference>
<name>A0A402C5J9_RHOWR</name>
<dbReference type="AlphaFoldDB" id="A0A402C5J9"/>
<gene>
    <name evidence="2" type="ORF">Rhow_002362</name>
</gene>
<feature type="transmembrane region" description="Helical" evidence="1">
    <location>
        <begin position="54"/>
        <end position="77"/>
    </location>
</feature>
<reference evidence="2 3" key="1">
    <citation type="submission" date="2018-11" db="EMBL/GenBank/DDBJ databases">
        <title>Microbial catabolism of amino acid.</title>
        <authorList>
            <person name="Hibi M."/>
            <person name="Ogawa J."/>
        </authorList>
    </citation>
    <scope>NUCLEOTIDE SEQUENCE [LARGE SCALE GENOMIC DNA]</scope>
    <source>
        <strain evidence="2 3">C31-06</strain>
    </source>
</reference>
<keyword evidence="1" id="KW-1133">Transmembrane helix</keyword>
<keyword evidence="1" id="KW-0812">Transmembrane</keyword>
<protein>
    <recommendedName>
        <fullName evidence="4">Two-component system sensor kinase</fullName>
    </recommendedName>
</protein>
<organism evidence="2 3">
    <name type="scientific">Rhodococcus wratislaviensis</name>
    <name type="common">Tsukamurella wratislaviensis</name>
    <dbReference type="NCBI Taxonomy" id="44752"/>
    <lineage>
        <taxon>Bacteria</taxon>
        <taxon>Bacillati</taxon>
        <taxon>Actinomycetota</taxon>
        <taxon>Actinomycetes</taxon>
        <taxon>Mycobacteriales</taxon>
        <taxon>Nocardiaceae</taxon>
        <taxon>Rhodococcus</taxon>
    </lineage>
</organism>
<accession>A0A402C5J9</accession>
<evidence type="ECO:0008006" key="4">
    <source>
        <dbReference type="Google" id="ProtNLM"/>
    </source>
</evidence>
<comment type="caution">
    <text evidence="2">The sequence shown here is derived from an EMBL/GenBank/DDBJ whole genome shotgun (WGS) entry which is preliminary data.</text>
</comment>
<proteinExistence type="predicted"/>
<keyword evidence="3" id="KW-1185">Reference proteome</keyword>
<evidence type="ECO:0000313" key="3">
    <source>
        <dbReference type="Proteomes" id="UP000287519"/>
    </source>
</evidence>
<dbReference type="EMBL" id="BHYM01000022">
    <property type="protein sequence ID" value="GCE38838.1"/>
    <property type="molecule type" value="Genomic_DNA"/>
</dbReference>
<sequence>MAWLIVGAYITGITVAAAGTVAGVRPWWPVAVAVLVNAAAVTGLLVVSGDPLPWWAALAIGAAGPVAAALVLSVLPVPVVNPLQTWPVGSAVGVYTFLCVRGRPWWAWGGQVCIMAVCVGWATTTGQGTAYGLVISVISIGPLLMGTVFAYTIRPYATTIFRLRREATRQIADEAAAAAALSERDRQLHRLDELARPLLERIATGRPLDRDEMLQCRLLEAHLRDALRAPGLADPLITSAAQAARARGVEVVLLDDHGLDTAADDVRRRVVLAVADELHRAQSGSVTARILPPGRAQTASVLVSADAGTHRVEFGPDGHRVGPSA</sequence>
<evidence type="ECO:0000313" key="2">
    <source>
        <dbReference type="EMBL" id="GCE38838.1"/>
    </source>
</evidence>
<feature type="transmembrane region" description="Helical" evidence="1">
    <location>
        <begin position="27"/>
        <end position="47"/>
    </location>
</feature>
<feature type="transmembrane region" description="Helical" evidence="1">
    <location>
        <begin position="130"/>
        <end position="153"/>
    </location>
</feature>
<keyword evidence="1" id="KW-0472">Membrane</keyword>
<evidence type="ECO:0000256" key="1">
    <source>
        <dbReference type="SAM" id="Phobius"/>
    </source>
</evidence>